<dbReference type="RefSeq" id="WP_023787315.1">
    <property type="nucleotide sequence ID" value="NC_022997.1"/>
</dbReference>
<feature type="chain" id="PRO_5004740621" evidence="1">
    <location>
        <begin position="28"/>
        <end position="268"/>
    </location>
</feature>
<keyword evidence="1" id="KW-0732">Signal</keyword>
<keyword evidence="3" id="KW-1185">Reference proteome</keyword>
<evidence type="ECO:0000256" key="1">
    <source>
        <dbReference type="SAM" id="SignalP"/>
    </source>
</evidence>
<dbReference type="AlphaFoldDB" id="V5SDK8"/>
<gene>
    <name evidence="2" type="ORF">W911_09765</name>
</gene>
<reference evidence="2 3" key="1">
    <citation type="journal article" date="2014" name="Genome Announc.">
        <title>Complete Genome Sequence of Hyphomicrobium nitrativorans Strain NL23, a Denitrifying Bacterium Isolated from Biofilm of a Methanol-Fed Denitrification System Treating Seawater at the Montreal Biodome.</title>
        <authorList>
            <person name="Martineau C."/>
            <person name="Villeneuve C."/>
            <person name="Mauffrey F."/>
            <person name="Villemur R."/>
        </authorList>
    </citation>
    <scope>NUCLEOTIDE SEQUENCE [LARGE SCALE GENOMIC DNA]</scope>
    <source>
        <strain evidence="2">NL23</strain>
    </source>
</reference>
<dbReference type="HOGENOM" id="CLU_066824_2_0_5"/>
<evidence type="ECO:0000313" key="2">
    <source>
        <dbReference type="EMBL" id="AHB48613.1"/>
    </source>
</evidence>
<dbReference type="Pfam" id="PF16138">
    <property type="entry name" value="DUF4846"/>
    <property type="match status" value="2"/>
</dbReference>
<dbReference type="STRING" id="1029756.W911_09765"/>
<dbReference type="KEGG" id="hni:W911_09765"/>
<dbReference type="Proteomes" id="UP000018542">
    <property type="component" value="Chromosome"/>
</dbReference>
<dbReference type="InterPro" id="IPR032315">
    <property type="entry name" value="DUF4846"/>
</dbReference>
<name>V5SDK8_9HYPH</name>
<sequence length="268" mass="30303">MTQTFRTRAMQAAASIALSLAALYAPAAEARPTYGWTSEKRASTPLSSRIAPPAGFTRRRAESGSFAHWLRGLPMKPEGAPVLTHTGKPKWRQDVHSDVIDIDVGERDLQQCADAIMRLRAEWLYSARRDKEIAFNDTKGKRLIFVNRAKRTDYPGLRRYLNYVFAYAGTYSLERELKPVAIEEMEIGDVFIRGGFPGHAVLVADMAENRETGEKRFLLLQSYMPAQDIHVLKNPAAEDGSPWYSAAMGETLVTPEWTFPRTQLRRWP</sequence>
<dbReference type="PATRIC" id="fig|1029756.8.peg.2031"/>
<feature type="signal peptide" evidence="1">
    <location>
        <begin position="1"/>
        <end position="27"/>
    </location>
</feature>
<evidence type="ECO:0000313" key="3">
    <source>
        <dbReference type="Proteomes" id="UP000018542"/>
    </source>
</evidence>
<accession>V5SDK8</accession>
<protein>
    <submittedName>
        <fullName evidence="2">Uncharacterized protein</fullName>
    </submittedName>
</protein>
<proteinExistence type="predicted"/>
<organism evidence="2 3">
    <name type="scientific">Hyphomicrobium nitrativorans NL23</name>
    <dbReference type="NCBI Taxonomy" id="1029756"/>
    <lineage>
        <taxon>Bacteria</taxon>
        <taxon>Pseudomonadati</taxon>
        <taxon>Pseudomonadota</taxon>
        <taxon>Alphaproteobacteria</taxon>
        <taxon>Hyphomicrobiales</taxon>
        <taxon>Hyphomicrobiaceae</taxon>
        <taxon>Hyphomicrobium</taxon>
    </lineage>
</organism>
<dbReference type="EMBL" id="CP006912">
    <property type="protein sequence ID" value="AHB48613.1"/>
    <property type="molecule type" value="Genomic_DNA"/>
</dbReference>